<keyword evidence="2 4" id="KW-0413">Isomerase</keyword>
<dbReference type="GO" id="GO:0016853">
    <property type="term" value="F:isomerase activity"/>
    <property type="evidence" value="ECO:0007669"/>
    <property type="project" value="UniProtKB-UniRule"/>
</dbReference>
<protein>
    <recommendedName>
        <fullName evidence="4">Tautomerase</fullName>
        <ecNumber evidence="4">5.3.2.-</ecNumber>
    </recommendedName>
</protein>
<dbReference type="OrthoDB" id="9804765at2"/>
<evidence type="ECO:0000259" key="5">
    <source>
        <dbReference type="Pfam" id="PF01361"/>
    </source>
</evidence>
<dbReference type="EMBL" id="VTEV01000004">
    <property type="protein sequence ID" value="TYS68203.1"/>
    <property type="molecule type" value="Genomic_DNA"/>
</dbReference>
<dbReference type="PANTHER" id="PTHR35530:SF1">
    <property type="entry name" value="2-HYDROXYMUCONATE TAUTOMERASE"/>
    <property type="match status" value="1"/>
</dbReference>
<dbReference type="NCBIfam" id="TIGR00013">
    <property type="entry name" value="taut"/>
    <property type="match status" value="1"/>
</dbReference>
<dbReference type="Pfam" id="PF01361">
    <property type="entry name" value="Tautomerase"/>
    <property type="match status" value="1"/>
</dbReference>
<feature type="domain" description="4-oxalocrotonate tautomerase-like" evidence="5">
    <location>
        <begin position="2"/>
        <end position="58"/>
    </location>
</feature>
<dbReference type="RefSeq" id="WP_148988180.1">
    <property type="nucleotide sequence ID" value="NZ_VTEV01000004.1"/>
</dbReference>
<sequence>MPITYIHLLEGRSIEQKQELIQNVTQAITHTLGTAPEQVRVLLMEIPKGNWGTGGVTKAQLDE</sequence>
<proteinExistence type="inferred from homology"/>
<dbReference type="InterPro" id="IPR014347">
    <property type="entry name" value="Tautomerase/MIF_sf"/>
</dbReference>
<dbReference type="Proteomes" id="UP000322524">
    <property type="component" value="Unassembled WGS sequence"/>
</dbReference>
<evidence type="ECO:0000313" key="7">
    <source>
        <dbReference type="Proteomes" id="UP000322524"/>
    </source>
</evidence>
<dbReference type="Gene3D" id="3.30.429.10">
    <property type="entry name" value="Macrophage Migration Inhibitory Factor"/>
    <property type="match status" value="1"/>
</dbReference>
<evidence type="ECO:0000256" key="1">
    <source>
        <dbReference type="ARBA" id="ARBA00006723"/>
    </source>
</evidence>
<dbReference type="AlphaFoldDB" id="A0A5D4SXU7"/>
<organism evidence="6 7">
    <name type="scientific">Sutcliffiella horikoshii</name>
    <dbReference type="NCBI Taxonomy" id="79883"/>
    <lineage>
        <taxon>Bacteria</taxon>
        <taxon>Bacillati</taxon>
        <taxon>Bacillota</taxon>
        <taxon>Bacilli</taxon>
        <taxon>Bacillales</taxon>
        <taxon>Bacillaceae</taxon>
        <taxon>Sutcliffiella</taxon>
    </lineage>
</organism>
<dbReference type="InterPro" id="IPR018191">
    <property type="entry name" value="4-OT"/>
</dbReference>
<comment type="similarity">
    <text evidence="1 4">Belongs to the 4-oxalocrotonate tautomerase family.</text>
</comment>
<evidence type="ECO:0000256" key="2">
    <source>
        <dbReference type="ARBA" id="ARBA00023235"/>
    </source>
</evidence>
<feature type="active site" description="Proton acceptor; via imino nitrogen" evidence="3">
    <location>
        <position position="2"/>
    </location>
</feature>
<name>A0A5D4SXU7_9BACI</name>
<dbReference type="PANTHER" id="PTHR35530">
    <property type="entry name" value="TAUTOMERASE-RELATED"/>
    <property type="match status" value="1"/>
</dbReference>
<reference evidence="6 7" key="1">
    <citation type="submission" date="2019-08" db="EMBL/GenBank/DDBJ databases">
        <title>Bacillus genomes from the desert of Cuatro Cienegas, Coahuila.</title>
        <authorList>
            <person name="Olmedo-Alvarez G."/>
        </authorList>
    </citation>
    <scope>NUCLEOTIDE SEQUENCE [LARGE SCALE GENOMIC DNA]</scope>
    <source>
        <strain evidence="6 7">CH28_1T</strain>
    </source>
</reference>
<accession>A0A5D4SXU7</accession>
<dbReference type="STRING" id="79883.GCA_001636495_02254"/>
<gene>
    <name evidence="6" type="ORF">FZC76_10685</name>
</gene>
<evidence type="ECO:0000256" key="4">
    <source>
        <dbReference type="RuleBase" id="RU362032"/>
    </source>
</evidence>
<evidence type="ECO:0000256" key="3">
    <source>
        <dbReference type="PIRSR" id="PIRSR618191-1"/>
    </source>
</evidence>
<dbReference type="EC" id="5.3.2.-" evidence="4"/>
<dbReference type="NCBIfam" id="NF002571">
    <property type="entry name" value="PRK02220.1"/>
    <property type="match status" value="1"/>
</dbReference>
<dbReference type="InterPro" id="IPR004370">
    <property type="entry name" value="4-OT-like_dom"/>
</dbReference>
<comment type="caution">
    <text evidence="6">The sequence shown here is derived from an EMBL/GenBank/DDBJ whole genome shotgun (WGS) entry which is preliminary data.</text>
</comment>
<evidence type="ECO:0000313" key="6">
    <source>
        <dbReference type="EMBL" id="TYS68203.1"/>
    </source>
</evidence>
<dbReference type="SUPFAM" id="SSF55331">
    <property type="entry name" value="Tautomerase/MIF"/>
    <property type="match status" value="1"/>
</dbReference>